<sequence>MKTIKTLFILAIFSIATYSCSSDSENNDNSGNDELANMQNETENSAIEVDDLNSAIDIDGATKNDGAPPAPNSNIDLQINSNDAEAHQKSGFNLKFSTSETNIAGAYLQFKDVNNNSASNYFDIPTSSFLTGKNSNTKGKTSSKAFSTSRGNNNLTGEEFLIDVDFGDAIPAGQFCGTLCIYDSNNNISQAVTVCVEVEAWGGNASIVGDWIEIESTDFDDDEAQISCTNGQTINVPYEADLKEEIILIIESNGDFKVLDDEEYKSIDYDASANNCAAIYSNEIEKYKAEETGKWAYNEVDKTLTLVSFKYIDFIEPQYNEDYPNGDLILESGKVEIINGNLVITETYVEGNETYTDVYTFKRR</sequence>
<name>A0ABP9GUS8_9FLAO</name>
<comment type="caution">
    <text evidence="2">The sequence shown here is derived from an EMBL/GenBank/DDBJ whole genome shotgun (WGS) entry which is preliminary data.</text>
</comment>
<dbReference type="Proteomes" id="UP001501302">
    <property type="component" value="Unassembled WGS sequence"/>
</dbReference>
<feature type="signal peptide" evidence="1">
    <location>
        <begin position="1"/>
        <end position="21"/>
    </location>
</feature>
<reference evidence="3" key="1">
    <citation type="journal article" date="2019" name="Int. J. Syst. Evol. Microbiol.">
        <title>The Global Catalogue of Microorganisms (GCM) 10K type strain sequencing project: providing services to taxonomists for standard genome sequencing and annotation.</title>
        <authorList>
            <consortium name="The Broad Institute Genomics Platform"/>
            <consortium name="The Broad Institute Genome Sequencing Center for Infectious Disease"/>
            <person name="Wu L."/>
            <person name="Ma J."/>
        </authorList>
    </citation>
    <scope>NUCLEOTIDE SEQUENCE [LARGE SCALE GENOMIC DNA]</scope>
    <source>
        <strain evidence="3">JCM 18285</strain>
    </source>
</reference>
<gene>
    <name evidence="2" type="ORF">GCM10023314_29120</name>
</gene>
<protein>
    <recommendedName>
        <fullName evidence="4">Lipocalin-like domain-containing protein</fullName>
    </recommendedName>
</protein>
<keyword evidence="3" id="KW-1185">Reference proteome</keyword>
<proteinExistence type="predicted"/>
<accession>A0ABP9GUS8</accession>
<evidence type="ECO:0000313" key="2">
    <source>
        <dbReference type="EMBL" id="GAA4953689.1"/>
    </source>
</evidence>
<dbReference type="PROSITE" id="PS51257">
    <property type="entry name" value="PROKAR_LIPOPROTEIN"/>
    <property type="match status" value="1"/>
</dbReference>
<dbReference type="RefSeq" id="WP_345193312.1">
    <property type="nucleotide sequence ID" value="NZ_BAABJJ010000042.1"/>
</dbReference>
<dbReference type="EMBL" id="BAABJJ010000042">
    <property type="protein sequence ID" value="GAA4953689.1"/>
    <property type="molecule type" value="Genomic_DNA"/>
</dbReference>
<evidence type="ECO:0000313" key="3">
    <source>
        <dbReference type="Proteomes" id="UP001501302"/>
    </source>
</evidence>
<feature type="chain" id="PRO_5046297112" description="Lipocalin-like domain-containing protein" evidence="1">
    <location>
        <begin position="22"/>
        <end position="364"/>
    </location>
</feature>
<organism evidence="2 3">
    <name type="scientific">Algibacter agarivorans</name>
    <dbReference type="NCBI Taxonomy" id="1109741"/>
    <lineage>
        <taxon>Bacteria</taxon>
        <taxon>Pseudomonadati</taxon>
        <taxon>Bacteroidota</taxon>
        <taxon>Flavobacteriia</taxon>
        <taxon>Flavobacteriales</taxon>
        <taxon>Flavobacteriaceae</taxon>
        <taxon>Algibacter</taxon>
    </lineage>
</organism>
<evidence type="ECO:0008006" key="4">
    <source>
        <dbReference type="Google" id="ProtNLM"/>
    </source>
</evidence>
<keyword evidence="1" id="KW-0732">Signal</keyword>
<evidence type="ECO:0000256" key="1">
    <source>
        <dbReference type="SAM" id="SignalP"/>
    </source>
</evidence>